<reference evidence="1 2" key="1">
    <citation type="submission" date="2019-03" db="EMBL/GenBank/DDBJ databases">
        <title>Genomic Encyclopedia of Type Strains, Phase IV (KMG-IV): sequencing the most valuable type-strain genomes for metagenomic binning, comparative biology and taxonomic classification.</title>
        <authorList>
            <person name="Goeker M."/>
        </authorList>
    </citation>
    <scope>NUCLEOTIDE SEQUENCE [LARGE SCALE GENOMIC DNA]</scope>
    <source>
        <strain evidence="1 2">DSM 25903</strain>
    </source>
</reference>
<proteinExistence type="predicted"/>
<accession>A0A4R7BYI4</accession>
<evidence type="ECO:0000313" key="2">
    <source>
        <dbReference type="Proteomes" id="UP000295122"/>
    </source>
</evidence>
<gene>
    <name evidence="1" type="ORF">EV668_3182</name>
</gene>
<evidence type="ECO:0000313" key="1">
    <source>
        <dbReference type="EMBL" id="TDR90332.1"/>
    </source>
</evidence>
<dbReference type="RefSeq" id="WP_133771639.1">
    <property type="nucleotide sequence ID" value="NZ_SNZR01000013.1"/>
</dbReference>
<organism evidence="1 2">
    <name type="scientific">Enterovirga rhinocerotis</name>
    <dbReference type="NCBI Taxonomy" id="1339210"/>
    <lineage>
        <taxon>Bacteria</taxon>
        <taxon>Pseudomonadati</taxon>
        <taxon>Pseudomonadota</taxon>
        <taxon>Alphaproteobacteria</taxon>
        <taxon>Hyphomicrobiales</taxon>
        <taxon>Methylobacteriaceae</taxon>
        <taxon>Enterovirga</taxon>
    </lineage>
</organism>
<keyword evidence="2" id="KW-1185">Reference proteome</keyword>
<comment type="caution">
    <text evidence="1">The sequence shown here is derived from an EMBL/GenBank/DDBJ whole genome shotgun (WGS) entry which is preliminary data.</text>
</comment>
<dbReference type="EMBL" id="SNZR01000013">
    <property type="protein sequence ID" value="TDR90332.1"/>
    <property type="molecule type" value="Genomic_DNA"/>
</dbReference>
<protein>
    <submittedName>
        <fullName evidence="1">Uncharacterized protein</fullName>
    </submittedName>
</protein>
<dbReference type="OrthoDB" id="8023937at2"/>
<sequence>MSWRAITEDDKDGRRLVVAGGTYVRGNRLILPQLFPSMVAWDGQDWLICDNEGEKAVIRNPKRALDLPEG</sequence>
<dbReference type="Proteomes" id="UP000295122">
    <property type="component" value="Unassembled WGS sequence"/>
</dbReference>
<dbReference type="AlphaFoldDB" id="A0A4R7BYI4"/>
<name>A0A4R7BYI4_9HYPH</name>